<gene>
    <name evidence="2" type="ORF">A2840_00715</name>
</gene>
<evidence type="ECO:0000313" key="2">
    <source>
        <dbReference type="EMBL" id="OGY46375.1"/>
    </source>
</evidence>
<sequence>MNPEQNNNLPESNPGPAGRDLHKFIWPVVAVAILVIAGLAYAFLGGDILKKAGIPGGSITFTVDGQKQDGQWNFGLVQAAFAQSEDKGVSVKPAVPFANVQIGQIENLASFTIDGNIEFSDTQRAALEDLGFFLAANDIVGEEPIKDDFVDMYDRFDGSSNQYYRQPDDAVFITSDAALHLYHVLIDRSFQSIEETKFQPMLRAMTKALFIDSIQKYNSASDPNLKDSYERLSAYYLIPLVVLDTGNQSAQVDIDPQDFSTFAQYLDAVEAKKIENSGKDLTFLLNGKTYDGQILSDEIYDLASTELALIQKAQGKAQSPLFTPLRPEFENDYSQFKPRSHYTKNDILRSYFIAMMWYGRMGFPLSSPELTRDALLITAQINNLKVNDQNLSKLWSDMATVIDFFVGEVDDLTAYQYTGVINEVYGKSVTSENFADDQLLNSFITKAKKDLPAPKIISELLWVYDDGGKRDELLADIKQFRFMGQRFTPDAYIINNLTQGEGEPEPETGQKLPSMPTVLMSMHVLAPDNSVVKNYLDQWINDPVRIAQQGRQSDKVIAKVLNNLKAEFAGYDLAVWSKNIYWRWLDAFKTLLKSYGTGYPSFMQTDAWQQKNLGTALGSFTELKHDTLLYAKQSYAELGGGPGENPELPAVVKGYVEPDVEFWNKIIDLAEITRSGLDSRNVFPAEYETKYQLFIDTSKFFRQFAEQELKNEKISDEDFEQLRTVSFKLGRIIEPVAGQELTKREKRAGLIADIHTDGLKQQILYEATGKPYIIYVAVSDANGTRLTRGVAFSHYEFTDKLDERLSDEDWQATVYEGNGTLPTADQWSAALIK</sequence>
<dbReference type="Pfam" id="PF11369">
    <property type="entry name" value="DUF3160"/>
    <property type="match status" value="1"/>
</dbReference>
<organism evidence="2 3">
    <name type="scientific">Candidatus Buchananbacteria bacterium RIFCSPHIGHO2_01_FULL_47_11b</name>
    <dbReference type="NCBI Taxonomy" id="1797537"/>
    <lineage>
        <taxon>Bacteria</taxon>
        <taxon>Candidatus Buchananiibacteriota</taxon>
    </lineage>
</organism>
<dbReference type="SMART" id="SM01325">
    <property type="entry name" value="DUF3160"/>
    <property type="match status" value="1"/>
</dbReference>
<keyword evidence="1" id="KW-0472">Membrane</keyword>
<evidence type="ECO:0000313" key="3">
    <source>
        <dbReference type="Proteomes" id="UP000178385"/>
    </source>
</evidence>
<dbReference type="InterPro" id="IPR022601">
    <property type="entry name" value="DUF3160"/>
</dbReference>
<name>A0A1G1Y216_9BACT</name>
<reference evidence="2 3" key="1">
    <citation type="journal article" date="2016" name="Nat. Commun.">
        <title>Thousands of microbial genomes shed light on interconnected biogeochemical processes in an aquifer system.</title>
        <authorList>
            <person name="Anantharaman K."/>
            <person name="Brown C.T."/>
            <person name="Hug L.A."/>
            <person name="Sharon I."/>
            <person name="Castelle C.J."/>
            <person name="Probst A.J."/>
            <person name="Thomas B.C."/>
            <person name="Singh A."/>
            <person name="Wilkins M.J."/>
            <person name="Karaoz U."/>
            <person name="Brodie E.L."/>
            <person name="Williams K.H."/>
            <person name="Hubbard S.S."/>
            <person name="Banfield J.F."/>
        </authorList>
    </citation>
    <scope>NUCLEOTIDE SEQUENCE [LARGE SCALE GENOMIC DNA]</scope>
</reference>
<accession>A0A1G1Y216</accession>
<dbReference type="AlphaFoldDB" id="A0A1G1Y216"/>
<dbReference type="EMBL" id="MHIG01000033">
    <property type="protein sequence ID" value="OGY46375.1"/>
    <property type="molecule type" value="Genomic_DNA"/>
</dbReference>
<keyword evidence="1" id="KW-1133">Transmembrane helix</keyword>
<comment type="caution">
    <text evidence="2">The sequence shown here is derived from an EMBL/GenBank/DDBJ whole genome shotgun (WGS) entry which is preliminary data.</text>
</comment>
<keyword evidence="1" id="KW-0812">Transmembrane</keyword>
<dbReference type="Proteomes" id="UP000178385">
    <property type="component" value="Unassembled WGS sequence"/>
</dbReference>
<evidence type="ECO:0008006" key="4">
    <source>
        <dbReference type="Google" id="ProtNLM"/>
    </source>
</evidence>
<feature type="transmembrane region" description="Helical" evidence="1">
    <location>
        <begin position="24"/>
        <end position="44"/>
    </location>
</feature>
<protein>
    <recommendedName>
        <fullName evidence="4">DUF3160 domain-containing protein</fullName>
    </recommendedName>
</protein>
<proteinExistence type="predicted"/>
<evidence type="ECO:0000256" key="1">
    <source>
        <dbReference type="SAM" id="Phobius"/>
    </source>
</evidence>